<keyword evidence="3" id="KW-1185">Reference proteome</keyword>
<dbReference type="Proteomes" id="UP000651271">
    <property type="component" value="Unassembled WGS sequence"/>
</dbReference>
<proteinExistence type="predicted"/>
<dbReference type="PANTHER" id="PTHR35004">
    <property type="entry name" value="TRANSPOSASE RV3428C-RELATED"/>
    <property type="match status" value="1"/>
</dbReference>
<dbReference type="PANTHER" id="PTHR35004:SF8">
    <property type="entry name" value="TRANSPOSASE RV3428C-RELATED"/>
    <property type="match status" value="1"/>
</dbReference>
<sequence length="244" mass="28837">KQWVKRSNRYEPTFVDMIEQWANHNNIALLAARPAKPKDKPSVEGGVRIAYLRVYGPLRNETFTSLFSLNSAIWDKLNSHHDKNFQRKTFSRKELFFDKEKPTLKRMPDNQYVAKNYTKGKVQQNYHVVIGEDWHFYSVPYKYIGKTVNVIYCTELVEIYSENNRIAFHKRSYKKHGYSTQIDHCPPHHQHVLNRSLWSPEEYLVKAEKYGPATKDYFQKVMDSKLIIDQTYQACQGLLRLASL</sequence>
<feature type="non-terminal residue" evidence="2">
    <location>
        <position position="244"/>
    </location>
</feature>
<evidence type="ECO:0000313" key="2">
    <source>
        <dbReference type="EMBL" id="MBD1431188.1"/>
    </source>
</evidence>
<protein>
    <submittedName>
        <fullName evidence="2">IS21 family transposase</fullName>
    </submittedName>
</protein>
<comment type="caution">
    <text evidence="2">The sequence shown here is derived from an EMBL/GenBank/DDBJ whole genome shotgun (WGS) entry which is preliminary data.</text>
</comment>
<dbReference type="Pfam" id="PF22483">
    <property type="entry name" value="Mu-transpos_C_2"/>
    <property type="match status" value="1"/>
</dbReference>
<name>A0ABR7YJ20_9SPHI</name>
<feature type="non-terminal residue" evidence="2">
    <location>
        <position position="1"/>
    </location>
</feature>
<evidence type="ECO:0000313" key="3">
    <source>
        <dbReference type="Proteomes" id="UP000651271"/>
    </source>
</evidence>
<dbReference type="InterPro" id="IPR054353">
    <property type="entry name" value="IstA-like_C"/>
</dbReference>
<gene>
    <name evidence="2" type="ORF">H8B04_16860</name>
</gene>
<organism evidence="2 3">
    <name type="scientific">Sphingobacterium litopenaei</name>
    <dbReference type="NCBI Taxonomy" id="2763500"/>
    <lineage>
        <taxon>Bacteria</taxon>
        <taxon>Pseudomonadati</taxon>
        <taxon>Bacteroidota</taxon>
        <taxon>Sphingobacteriia</taxon>
        <taxon>Sphingobacteriales</taxon>
        <taxon>Sphingobacteriaceae</taxon>
        <taxon>Sphingobacterium</taxon>
    </lineage>
</organism>
<accession>A0ABR7YJ20</accession>
<reference evidence="2 3" key="1">
    <citation type="submission" date="2020-08" db="EMBL/GenBank/DDBJ databases">
        <title>Sphingobacterium sp. DN04309 isolated from aquaculture water.</title>
        <authorList>
            <person name="Zhang M."/>
        </authorList>
    </citation>
    <scope>NUCLEOTIDE SEQUENCE [LARGE SCALE GENOMIC DNA]</scope>
    <source>
        <strain evidence="2 3">DN04309</strain>
    </source>
</reference>
<evidence type="ECO:0000259" key="1">
    <source>
        <dbReference type="Pfam" id="PF22483"/>
    </source>
</evidence>
<dbReference type="EMBL" id="JACOIJ010000084">
    <property type="protein sequence ID" value="MBD1431188.1"/>
    <property type="molecule type" value="Genomic_DNA"/>
</dbReference>
<feature type="domain" description="Transposase for insertion sequence element IS21-like C-terminal" evidence="1">
    <location>
        <begin position="108"/>
        <end position="180"/>
    </location>
</feature>